<sequence>MYQDHISIKEYSIAGKVPLRFSPIAYSDITSFYFDPEKNTMVFRTEFESIIKYADFSTKHFTKKQKSDLKNSLNQSII</sequence>
<gene>
    <name evidence="1" type="ORF">ACM46_03865</name>
</gene>
<accession>A0A0J7IK29</accession>
<proteinExistence type="predicted"/>
<dbReference type="Proteomes" id="UP000036261">
    <property type="component" value="Unassembled WGS sequence"/>
</dbReference>
<dbReference type="EMBL" id="LFND01000001">
    <property type="protein sequence ID" value="KMQ66658.1"/>
    <property type="molecule type" value="Genomic_DNA"/>
</dbReference>
<organism evidence="1 2">
    <name type="scientific">Chryseobacterium angstadtii</name>
    <dbReference type="NCBI Taxonomy" id="558151"/>
    <lineage>
        <taxon>Bacteria</taxon>
        <taxon>Pseudomonadati</taxon>
        <taxon>Bacteroidota</taxon>
        <taxon>Flavobacteriia</taxon>
        <taxon>Flavobacteriales</taxon>
        <taxon>Weeksellaceae</taxon>
        <taxon>Chryseobacterium group</taxon>
        <taxon>Chryseobacterium</taxon>
    </lineage>
</organism>
<evidence type="ECO:0000313" key="1">
    <source>
        <dbReference type="EMBL" id="KMQ66658.1"/>
    </source>
</evidence>
<dbReference type="PATRIC" id="fig|558151.6.peg.809"/>
<protein>
    <submittedName>
        <fullName evidence="1">Uncharacterized protein</fullName>
    </submittedName>
</protein>
<evidence type="ECO:0000313" key="2">
    <source>
        <dbReference type="Proteomes" id="UP000036261"/>
    </source>
</evidence>
<comment type="caution">
    <text evidence="1">The sequence shown here is derived from an EMBL/GenBank/DDBJ whole genome shotgun (WGS) entry which is preliminary data.</text>
</comment>
<name>A0A0J7IK29_9FLAO</name>
<dbReference type="AlphaFoldDB" id="A0A0J7IK29"/>
<keyword evidence="2" id="KW-1185">Reference proteome</keyword>
<reference evidence="1 2" key="1">
    <citation type="journal article" date="2013" name="Int. J. Syst. Evol. Microbiol.">
        <title>Chryseobacterium angstadtii sp. nov., isolated from a newt tank.</title>
        <authorList>
            <person name="Kirk K.E."/>
            <person name="Hoffman J.A."/>
            <person name="Smith K.A."/>
            <person name="Strahan B.L."/>
            <person name="Failor K.C."/>
            <person name="Krebs J.E."/>
            <person name="Gale A.N."/>
            <person name="Do T.D."/>
            <person name="Sontag T.C."/>
            <person name="Batties A.M."/>
            <person name="Mistiszyn K."/>
            <person name="Newman J.D."/>
        </authorList>
    </citation>
    <scope>NUCLEOTIDE SEQUENCE [LARGE SCALE GENOMIC DNA]</scope>
    <source>
        <strain evidence="1 2">KM</strain>
    </source>
</reference>